<feature type="region of interest" description="Disordered" evidence="1">
    <location>
        <begin position="108"/>
        <end position="136"/>
    </location>
</feature>
<evidence type="ECO:0000313" key="2">
    <source>
        <dbReference type="EMBL" id="ACT20009.1"/>
    </source>
</evidence>
<dbReference type="EMBL" id="CP001661">
    <property type="protein sequence ID" value="ACT20009.1"/>
    <property type="molecule type" value="Genomic_DNA"/>
</dbReference>
<reference evidence="2" key="1">
    <citation type="submission" date="2009-07" db="EMBL/GenBank/DDBJ databases">
        <title>Complete sequence of Geobacter sp. M21.</title>
        <authorList>
            <consortium name="US DOE Joint Genome Institute"/>
            <person name="Lucas S."/>
            <person name="Copeland A."/>
            <person name="Lapidus A."/>
            <person name="Glavina del Rio T."/>
            <person name="Dalin E."/>
            <person name="Tice H."/>
            <person name="Bruce D."/>
            <person name="Goodwin L."/>
            <person name="Pitluck S."/>
            <person name="Saunders E."/>
            <person name="Brettin T."/>
            <person name="Detter J.C."/>
            <person name="Han C."/>
            <person name="Larimer F."/>
            <person name="Land M."/>
            <person name="Hauser L."/>
            <person name="Kyrpides N."/>
            <person name="Ovchinnikova G."/>
            <person name="Lovley D."/>
        </authorList>
    </citation>
    <scope>NUCLEOTIDE SEQUENCE [LARGE SCALE GENOMIC DNA]</scope>
    <source>
        <strain evidence="2">M21</strain>
    </source>
</reference>
<sequence>MDWDQEVNAAETLLRCATIPSSEQIISAIKKVNPTRLCLPEDDRQRGYELKNRLQNLLLQHYGEAFQLIPHPCSPDVALIKHMFLSSIDACHTNLKTLSQQALDAVSDPEGSAAEAKGNKPKTSRKKIDLNHPAASPKDALKRAQQMLDGYDYAGAEKELAGMRLIVNSDLNAFSKGIRMLFEEMGAYQTAIDTLQAQPARVLQDKSIRELLALAYHGNGSLAEAGAVFDSMHPADLGKDALYAYSSLACRDGNHNFALRLVRMADEKPGFVGGLDALKIEIEKALSTEAEPLQDEAAAAFARGDLDRARTLALEALKSSKNLHKARRIVALAECLHLQAEISRLWQAVQQQTDRKARMRLLSKLQEIDSHNCGKIEEQLQAERDSERKEEITEHLAALQLALKQERWPDCFDEIMWLSCRGGADDEYQEAASLSPLLKVLYRNNRLERSSREAAKQTWLHYVEAIFLLRAGRRREALPILHQVHPFFRGCPEFRREHDEALAAEQLAASEDARRLVEESSAEGKSFSEVAELCAEMRKLLPLLHPDSRSAFAAAMDERLEELRPRMSQDVLTEQYRKARLMGNAPRALSLSGEITDPLAIEAIDAEIETMMKIEAEPLELSLSDSIEVDLRRVNSSLRFYWSTERHTCLQDDSETLILLDLKEMTAWRLKSPLFTGLLLVDYIVETHQFLFIEVEGNNNYRAVLDGDRSRFTSIFGVPAGPFKDMATSLEMLFMSETKECEYFVALSDSGVGDKIARFSINNVRNSLDTRSLASKVLGAKRVGTDSFVIVTEDELMLCSRTLALSTRVKLQVCILAVDRHNHTVYSLFEGGLMAHNLDLSSKEGFPEAISAGVFPKGALLGLNADTEIAFYRTKSEKGFFYNLRNNMLSSHVNLSSVISTAIPSAAWYYMEYDGEKASVRLKDITHSIGALLNWREVFFAGQPREEFLVPLEKLLDGVDVVQEMCDG</sequence>
<name>C6E8L8_GEOSM</name>
<proteinExistence type="predicted"/>
<dbReference type="AlphaFoldDB" id="C6E8L8"/>
<organism evidence="2">
    <name type="scientific">Geobacter sp. (strain M21)</name>
    <dbReference type="NCBI Taxonomy" id="443144"/>
    <lineage>
        <taxon>Bacteria</taxon>
        <taxon>Pseudomonadati</taxon>
        <taxon>Thermodesulfobacteriota</taxon>
        <taxon>Desulfuromonadia</taxon>
        <taxon>Geobacterales</taxon>
        <taxon>Geobacteraceae</taxon>
        <taxon>Geobacter</taxon>
    </lineage>
</organism>
<protein>
    <submittedName>
        <fullName evidence="2">Tetratricopeptide TPR_4</fullName>
    </submittedName>
</protein>
<dbReference type="HOGENOM" id="CLU_300309_0_0_7"/>
<gene>
    <name evidence="2" type="ordered locus">GM21_3993</name>
</gene>
<accession>C6E8L8</accession>
<evidence type="ECO:0000256" key="1">
    <source>
        <dbReference type="SAM" id="MobiDB-lite"/>
    </source>
</evidence>
<dbReference type="KEGG" id="gem:GM21_3993"/>
<dbReference type="OrthoDB" id="5398879at2"/>